<evidence type="ECO:0000256" key="3">
    <source>
        <dbReference type="ARBA" id="ARBA00022840"/>
    </source>
</evidence>
<evidence type="ECO:0000256" key="2">
    <source>
        <dbReference type="ARBA" id="ARBA00022801"/>
    </source>
</evidence>
<dbReference type="PANTHER" id="PTHR43309:SF5">
    <property type="entry name" value="5-OXOPROLINASE SUBUNIT C"/>
    <property type="match status" value="1"/>
</dbReference>
<dbReference type="EMBL" id="UINC01019865">
    <property type="protein sequence ID" value="SVA83978.1"/>
    <property type="molecule type" value="Genomic_DNA"/>
</dbReference>
<name>A0A381Z3X1_9ZZZZ</name>
<dbReference type="InterPro" id="IPR052708">
    <property type="entry name" value="PxpC"/>
</dbReference>
<evidence type="ECO:0000256" key="1">
    <source>
        <dbReference type="ARBA" id="ARBA00022741"/>
    </source>
</evidence>
<dbReference type="PANTHER" id="PTHR43309">
    <property type="entry name" value="5-OXOPROLINASE SUBUNIT C"/>
    <property type="match status" value="1"/>
</dbReference>
<protein>
    <recommendedName>
        <fullName evidence="4">Carboxyltransferase domain-containing protein</fullName>
    </recommendedName>
</protein>
<dbReference type="Pfam" id="PF02626">
    <property type="entry name" value="CT_A_B"/>
    <property type="match status" value="1"/>
</dbReference>
<reference evidence="5" key="1">
    <citation type="submission" date="2018-05" db="EMBL/GenBank/DDBJ databases">
        <authorList>
            <person name="Lanie J.A."/>
            <person name="Ng W.-L."/>
            <person name="Kazmierczak K.M."/>
            <person name="Andrzejewski T.M."/>
            <person name="Davidsen T.M."/>
            <person name="Wayne K.J."/>
            <person name="Tettelin H."/>
            <person name="Glass J.I."/>
            <person name="Rusch D."/>
            <person name="Podicherti R."/>
            <person name="Tsui H.-C.T."/>
            <person name="Winkler M.E."/>
        </authorList>
    </citation>
    <scope>NUCLEOTIDE SEQUENCE</scope>
</reference>
<gene>
    <name evidence="5" type="ORF">METZ01_LOCUS136832</name>
</gene>
<dbReference type="SUPFAM" id="SSF50891">
    <property type="entry name" value="Cyclophilin-like"/>
    <property type="match status" value="1"/>
</dbReference>
<feature type="domain" description="Carboxyltransferase" evidence="4">
    <location>
        <begin position="1"/>
        <end position="268"/>
    </location>
</feature>
<dbReference type="GO" id="GO:0005524">
    <property type="term" value="F:ATP binding"/>
    <property type="evidence" value="ECO:0007669"/>
    <property type="project" value="UniProtKB-KW"/>
</dbReference>
<dbReference type="InterPro" id="IPR029000">
    <property type="entry name" value="Cyclophilin-like_dom_sf"/>
</dbReference>
<evidence type="ECO:0000313" key="5">
    <source>
        <dbReference type="EMBL" id="SVA83978.1"/>
    </source>
</evidence>
<dbReference type="GO" id="GO:0016787">
    <property type="term" value="F:hydrolase activity"/>
    <property type="evidence" value="ECO:0007669"/>
    <property type="project" value="UniProtKB-KW"/>
</dbReference>
<keyword evidence="3" id="KW-0067">ATP-binding</keyword>
<dbReference type="InterPro" id="IPR003778">
    <property type="entry name" value="CT_A_B"/>
</dbReference>
<dbReference type="Gene3D" id="2.40.100.10">
    <property type="entry name" value="Cyclophilin-like"/>
    <property type="match status" value="1"/>
</dbReference>
<proteinExistence type="predicted"/>
<dbReference type="NCBIfam" id="TIGR00724">
    <property type="entry name" value="urea_amlyse_rel"/>
    <property type="match status" value="1"/>
</dbReference>
<dbReference type="SMART" id="SM00797">
    <property type="entry name" value="AHS2"/>
    <property type="match status" value="1"/>
</dbReference>
<organism evidence="5">
    <name type="scientific">marine metagenome</name>
    <dbReference type="NCBI Taxonomy" id="408172"/>
    <lineage>
        <taxon>unclassified sequences</taxon>
        <taxon>metagenomes</taxon>
        <taxon>ecological metagenomes</taxon>
    </lineage>
</organism>
<sequence length="327" mass="34510">MRCANLLVGNSESEPVLELTLFGPQIAFDNPAIVAVTGANLSPKLDGASVENWTSFSVPAGGILSFGGPVAGARSYLSFAGGIRSSSVAEVMGSYSTYVPGGFGGLGGRPLKAGDELEIGETNLGEFKQRKFSSPPHFSEDALLRVLLGPQNHLFTDDSIQLMSNSDYQVSVDSDRMGIRLEGAPLTHLNSPDVVSDGTAFGTIQVPGSGLPIILSADRGTTGGYPKIATVISADHSKLGQLLPGNTVRFSVVSREMALKALREQERILDSLRDVPTVSSVVKVSGEIIDAVDEAGQTVPLNDVGYRFNASVRHGEHVENVEIKIED</sequence>
<accession>A0A381Z3X1</accession>
<evidence type="ECO:0000259" key="4">
    <source>
        <dbReference type="SMART" id="SM00797"/>
    </source>
</evidence>
<keyword evidence="2" id="KW-0378">Hydrolase</keyword>
<dbReference type="AlphaFoldDB" id="A0A381Z3X1"/>
<keyword evidence="1" id="KW-0547">Nucleotide-binding</keyword>